<evidence type="ECO:0000313" key="1">
    <source>
        <dbReference type="EMBL" id="EMI52472.1"/>
    </source>
</evidence>
<reference evidence="1 2" key="1">
    <citation type="journal article" date="2013" name="Mar. Genomics">
        <title>Expression of sulfatases in Rhodopirellula baltica and the diversity of sulfatases in the genus Rhodopirellula.</title>
        <authorList>
            <person name="Wegner C.E."/>
            <person name="Richter-Heitmann T."/>
            <person name="Klindworth A."/>
            <person name="Klockow C."/>
            <person name="Richter M."/>
            <person name="Achstetter T."/>
            <person name="Glockner F.O."/>
            <person name="Harder J."/>
        </authorList>
    </citation>
    <scope>NUCLEOTIDE SEQUENCE [LARGE SCALE GENOMIC DNA]</scope>
    <source>
        <strain evidence="1 2">SM41</strain>
    </source>
</reference>
<dbReference type="SUPFAM" id="SSF48452">
    <property type="entry name" value="TPR-like"/>
    <property type="match status" value="1"/>
</dbReference>
<dbReference type="EMBL" id="ANOH01000430">
    <property type="protein sequence ID" value="EMI52472.1"/>
    <property type="molecule type" value="Genomic_DNA"/>
</dbReference>
<dbReference type="InterPro" id="IPR011990">
    <property type="entry name" value="TPR-like_helical_dom_sf"/>
</dbReference>
<protein>
    <submittedName>
        <fullName evidence="1">Uncharacterized protein</fullName>
    </submittedName>
</protein>
<dbReference type="RefSeq" id="WP_008687615.1">
    <property type="nucleotide sequence ID" value="NZ_ANOH01000430.1"/>
</dbReference>
<evidence type="ECO:0000313" key="2">
    <source>
        <dbReference type="Proteomes" id="UP000011885"/>
    </source>
</evidence>
<dbReference type="PATRIC" id="fig|1263870.3.peg.6455"/>
<dbReference type="OrthoDB" id="175605at2"/>
<accession>M5TTF2</accession>
<gene>
    <name evidence="1" type="ORF">RSSM_06095</name>
</gene>
<dbReference type="AlphaFoldDB" id="M5TTF2"/>
<keyword evidence="2" id="KW-1185">Reference proteome</keyword>
<dbReference type="Proteomes" id="UP000011885">
    <property type="component" value="Unassembled WGS sequence"/>
</dbReference>
<name>M5TTF2_9BACT</name>
<proteinExistence type="predicted"/>
<organism evidence="1 2">
    <name type="scientific">Rhodopirellula sallentina SM41</name>
    <dbReference type="NCBI Taxonomy" id="1263870"/>
    <lineage>
        <taxon>Bacteria</taxon>
        <taxon>Pseudomonadati</taxon>
        <taxon>Planctomycetota</taxon>
        <taxon>Planctomycetia</taxon>
        <taxon>Pirellulales</taxon>
        <taxon>Pirellulaceae</taxon>
        <taxon>Rhodopirellula</taxon>
    </lineage>
</organism>
<comment type="caution">
    <text evidence="1">The sequence shown here is derived from an EMBL/GenBank/DDBJ whole genome shotgun (WGS) entry which is preliminary data.</text>
</comment>
<sequence length="726" mass="81588">MIVAGCAEYLRQTRIEEYIDRLPLVFSSMVNCCWVSLRWGLAALAVVIGSNNTWGQDAVNPSPSVFELPKRHLAYQKLLVQSENAIRAGDLKGCEGFCERAIATLPQDPMAYIQLARVNVRRGDHSNAIENLRSAGDAGYREAALLVGHQDFAGLKSIPEFQSIVRRIASKQPKQFPYQEDVKDGVVEDGVATVSMENTGYVSSIQTLIAKFALPDEDGEKDPRRSAVVRGQGKAGELVRQWFLEGTASGNRGDFYDNHDHDHSNMDYASFPQLTRIEYVKEAKDAGLTNGLQTQWLFAHRTIGNSSTALTGGPFWRSQPRAAYTQAGLATRLYLQYVNNHLYFYPEHRDHDSGLNGVGGGYGDLYPANTPYLITSQGSSGSDRPFMHAIALTMAALRPDVKDELTRKHALMPAIQMLLRSCSKRVADENDYLTAKAHPSVFDSKNLDVERMVRRAHELTVKTLPPLVRVRVLHEDEPNVGVNQFDTLSEKLFDTPCSIARVARSLEYQRRMILSAEASEDLNGRELTWHWVVLRGDADKIQITPLGESGAKVELIVAHHEPFAIPGSPEMVTNRVEIGVFVHNGSHYSAPAFVSTYFPTSESRLYDEHKKIKSVRYRDYRKEKHYADPLIEPIKDWQDLFRYDEEQRLLGWTRLRNEERESFTADGGLVTERDDFGRPKTAKVVKYVVQNAKSAHPVVVPVATDTVMRYTYASDSDRIGTHVVEQ</sequence>
<dbReference type="Gene3D" id="1.25.40.10">
    <property type="entry name" value="Tetratricopeptide repeat domain"/>
    <property type="match status" value="1"/>
</dbReference>